<dbReference type="EMBL" id="JABWMJ010000015">
    <property type="protein sequence ID" value="NUZ08668.1"/>
    <property type="molecule type" value="Genomic_DNA"/>
</dbReference>
<dbReference type="RefSeq" id="WP_176071529.1">
    <property type="nucleotide sequence ID" value="NZ_JABWMJ010000015.1"/>
</dbReference>
<protein>
    <recommendedName>
        <fullName evidence="1">GIY-YIG domain-containing protein</fullName>
    </recommendedName>
</protein>
<dbReference type="AlphaFoldDB" id="A0A7Y6NSW8"/>
<evidence type="ECO:0000313" key="2">
    <source>
        <dbReference type="EMBL" id="NUZ08668.1"/>
    </source>
</evidence>
<comment type="caution">
    <text evidence="2">The sequence shown here is derived from an EMBL/GenBank/DDBJ whole genome shotgun (WGS) entry which is preliminary data.</text>
</comment>
<sequence>MIETFRLYIEALHPAYERLVASTPFKYAELAEQVVPARGIYLLTEGGQHLYVGRSDSIRQRLRSHCAVSSTHHKAAFAFRLAREACGVPKASYRPEGSRADLMTQEKFRSAFEAQKARLREMDIRVVEEVDPNRQALLEMYVSIALGTPYNDFANH</sequence>
<evidence type="ECO:0000313" key="3">
    <source>
        <dbReference type="Proteomes" id="UP000529637"/>
    </source>
</evidence>
<organism evidence="2 3">
    <name type="scientific">Piscinibacter koreensis</name>
    <dbReference type="NCBI Taxonomy" id="2742824"/>
    <lineage>
        <taxon>Bacteria</taxon>
        <taxon>Pseudomonadati</taxon>
        <taxon>Pseudomonadota</taxon>
        <taxon>Betaproteobacteria</taxon>
        <taxon>Burkholderiales</taxon>
        <taxon>Sphaerotilaceae</taxon>
        <taxon>Piscinibacter</taxon>
    </lineage>
</organism>
<accession>A0A7Y6NSW8</accession>
<feature type="domain" description="GIY-YIG" evidence="1">
    <location>
        <begin position="39"/>
        <end position="76"/>
    </location>
</feature>
<gene>
    <name evidence="2" type="ORF">HQN59_23260</name>
</gene>
<evidence type="ECO:0000259" key="1">
    <source>
        <dbReference type="Pfam" id="PF01541"/>
    </source>
</evidence>
<dbReference type="InterPro" id="IPR035901">
    <property type="entry name" value="GIY-YIG_endonuc_sf"/>
</dbReference>
<name>A0A7Y6NSW8_9BURK</name>
<dbReference type="Gene3D" id="3.40.1440.10">
    <property type="entry name" value="GIY-YIG endonuclease"/>
    <property type="match status" value="1"/>
</dbReference>
<dbReference type="Pfam" id="PF01541">
    <property type="entry name" value="GIY-YIG"/>
    <property type="match status" value="1"/>
</dbReference>
<dbReference type="CDD" id="cd00719">
    <property type="entry name" value="GIY-YIG_SF"/>
    <property type="match status" value="1"/>
</dbReference>
<proteinExistence type="predicted"/>
<keyword evidence="3" id="KW-1185">Reference proteome</keyword>
<dbReference type="Proteomes" id="UP000529637">
    <property type="component" value="Unassembled WGS sequence"/>
</dbReference>
<dbReference type="InterPro" id="IPR000305">
    <property type="entry name" value="GIY-YIG_endonuc"/>
</dbReference>
<reference evidence="2 3" key="1">
    <citation type="submission" date="2020-06" db="EMBL/GenBank/DDBJ databases">
        <title>Schlegella sp. ID0723 isolated from air conditioner.</title>
        <authorList>
            <person name="Kim D.Y."/>
            <person name="Kim D.-U."/>
        </authorList>
    </citation>
    <scope>NUCLEOTIDE SEQUENCE [LARGE SCALE GENOMIC DNA]</scope>
    <source>
        <strain evidence="2 3">ID0723</strain>
    </source>
</reference>